<dbReference type="InterPro" id="IPR050364">
    <property type="entry name" value="Cytochrome_P450_fung"/>
</dbReference>
<evidence type="ECO:0008006" key="14">
    <source>
        <dbReference type="Google" id="ProtNLM"/>
    </source>
</evidence>
<evidence type="ECO:0000313" key="12">
    <source>
        <dbReference type="EMBL" id="KZT25793.1"/>
    </source>
</evidence>
<evidence type="ECO:0000256" key="5">
    <source>
        <dbReference type="ARBA" id="ARBA00022692"/>
    </source>
</evidence>
<keyword evidence="5" id="KW-0812">Transmembrane</keyword>
<dbReference type="GO" id="GO:0005506">
    <property type="term" value="F:iron ion binding"/>
    <property type="evidence" value="ECO:0007669"/>
    <property type="project" value="InterPro"/>
</dbReference>
<dbReference type="InParanoid" id="A0A165SWQ1"/>
<evidence type="ECO:0000256" key="11">
    <source>
        <dbReference type="ARBA" id="ARBA00023136"/>
    </source>
</evidence>
<dbReference type="Gene3D" id="1.10.630.10">
    <property type="entry name" value="Cytochrome P450"/>
    <property type="match status" value="1"/>
</dbReference>
<keyword evidence="4" id="KW-0349">Heme</keyword>
<evidence type="ECO:0000256" key="2">
    <source>
        <dbReference type="ARBA" id="ARBA00004370"/>
    </source>
</evidence>
<organism evidence="12 13">
    <name type="scientific">Neolentinus lepideus HHB14362 ss-1</name>
    <dbReference type="NCBI Taxonomy" id="1314782"/>
    <lineage>
        <taxon>Eukaryota</taxon>
        <taxon>Fungi</taxon>
        <taxon>Dikarya</taxon>
        <taxon>Basidiomycota</taxon>
        <taxon>Agaricomycotina</taxon>
        <taxon>Agaricomycetes</taxon>
        <taxon>Gloeophyllales</taxon>
        <taxon>Gloeophyllaceae</taxon>
        <taxon>Neolentinus</taxon>
    </lineage>
</organism>
<keyword evidence="10" id="KW-0503">Monooxygenase</keyword>
<sequence>MRAGIYSHRPQFVVAGELMGLNQSLPLLSYGPEWRLQRKLAAVVLNPTAIKKYHNVQEDVAALLNKDLLTSPEDFMKHIRLASGRIVLTITYGISVKNAEDEIIQLAEDTMVVANEAVVPGAFLADFLPFMKHLPS</sequence>
<evidence type="ECO:0000256" key="7">
    <source>
        <dbReference type="ARBA" id="ARBA00022989"/>
    </source>
</evidence>
<dbReference type="STRING" id="1314782.A0A165SWQ1"/>
<evidence type="ECO:0000256" key="10">
    <source>
        <dbReference type="ARBA" id="ARBA00023033"/>
    </source>
</evidence>
<keyword evidence="9" id="KW-0408">Iron</keyword>
<evidence type="ECO:0000313" key="13">
    <source>
        <dbReference type="Proteomes" id="UP000076761"/>
    </source>
</evidence>
<accession>A0A165SWQ1</accession>
<name>A0A165SWQ1_9AGAM</name>
<comment type="similarity">
    <text evidence="3">Belongs to the cytochrome P450 family.</text>
</comment>
<dbReference type="GO" id="GO:0016705">
    <property type="term" value="F:oxidoreductase activity, acting on paired donors, with incorporation or reduction of molecular oxygen"/>
    <property type="evidence" value="ECO:0007669"/>
    <property type="project" value="InterPro"/>
</dbReference>
<dbReference type="SUPFAM" id="SSF48264">
    <property type="entry name" value="Cytochrome P450"/>
    <property type="match status" value="1"/>
</dbReference>
<protein>
    <recommendedName>
        <fullName evidence="14">Cytochrome P450</fullName>
    </recommendedName>
</protein>
<evidence type="ECO:0000256" key="6">
    <source>
        <dbReference type="ARBA" id="ARBA00022723"/>
    </source>
</evidence>
<keyword evidence="7" id="KW-1133">Transmembrane helix</keyword>
<evidence type="ECO:0000256" key="4">
    <source>
        <dbReference type="ARBA" id="ARBA00022617"/>
    </source>
</evidence>
<evidence type="ECO:0000256" key="8">
    <source>
        <dbReference type="ARBA" id="ARBA00023002"/>
    </source>
</evidence>
<comment type="cofactor">
    <cofactor evidence="1">
        <name>heme</name>
        <dbReference type="ChEBI" id="CHEBI:30413"/>
    </cofactor>
</comment>
<dbReference type="Proteomes" id="UP000076761">
    <property type="component" value="Unassembled WGS sequence"/>
</dbReference>
<keyword evidence="8" id="KW-0560">Oxidoreductase</keyword>
<keyword evidence="11" id="KW-0472">Membrane</keyword>
<keyword evidence="13" id="KW-1185">Reference proteome</keyword>
<dbReference type="OrthoDB" id="2789670at2759"/>
<reference evidence="12 13" key="1">
    <citation type="journal article" date="2016" name="Mol. Biol. Evol.">
        <title>Comparative Genomics of Early-Diverging Mushroom-Forming Fungi Provides Insights into the Origins of Lignocellulose Decay Capabilities.</title>
        <authorList>
            <person name="Nagy L.G."/>
            <person name="Riley R."/>
            <person name="Tritt A."/>
            <person name="Adam C."/>
            <person name="Daum C."/>
            <person name="Floudas D."/>
            <person name="Sun H."/>
            <person name="Yadav J.S."/>
            <person name="Pangilinan J."/>
            <person name="Larsson K.H."/>
            <person name="Matsuura K."/>
            <person name="Barry K."/>
            <person name="Labutti K."/>
            <person name="Kuo R."/>
            <person name="Ohm R.A."/>
            <person name="Bhattacharya S.S."/>
            <person name="Shirouzu T."/>
            <person name="Yoshinaga Y."/>
            <person name="Martin F.M."/>
            <person name="Grigoriev I.V."/>
            <person name="Hibbett D.S."/>
        </authorList>
    </citation>
    <scope>NUCLEOTIDE SEQUENCE [LARGE SCALE GENOMIC DNA]</scope>
    <source>
        <strain evidence="12 13">HHB14362 ss-1</strain>
    </source>
</reference>
<dbReference type="EMBL" id="KV425570">
    <property type="protein sequence ID" value="KZT25793.1"/>
    <property type="molecule type" value="Genomic_DNA"/>
</dbReference>
<dbReference type="AlphaFoldDB" id="A0A165SWQ1"/>
<gene>
    <name evidence="12" type="ORF">NEOLEDRAFT_340771</name>
</gene>
<dbReference type="InterPro" id="IPR036396">
    <property type="entry name" value="Cyt_P450_sf"/>
</dbReference>
<comment type="subcellular location">
    <subcellularLocation>
        <location evidence="2">Membrane</location>
    </subcellularLocation>
</comment>
<dbReference type="GO" id="GO:0016020">
    <property type="term" value="C:membrane"/>
    <property type="evidence" value="ECO:0007669"/>
    <property type="project" value="UniProtKB-SubCell"/>
</dbReference>
<dbReference type="PANTHER" id="PTHR46300:SF2">
    <property type="entry name" value="CYTOCHROME P450 MONOOXYGENASE ALNH-RELATED"/>
    <property type="match status" value="1"/>
</dbReference>
<evidence type="ECO:0000256" key="1">
    <source>
        <dbReference type="ARBA" id="ARBA00001971"/>
    </source>
</evidence>
<dbReference type="PANTHER" id="PTHR46300">
    <property type="entry name" value="P450, PUTATIVE (EUROFUNG)-RELATED-RELATED"/>
    <property type="match status" value="1"/>
</dbReference>
<evidence type="ECO:0000256" key="3">
    <source>
        <dbReference type="ARBA" id="ARBA00010617"/>
    </source>
</evidence>
<keyword evidence="6" id="KW-0479">Metal-binding</keyword>
<dbReference type="GO" id="GO:0004497">
    <property type="term" value="F:monooxygenase activity"/>
    <property type="evidence" value="ECO:0007669"/>
    <property type="project" value="UniProtKB-KW"/>
</dbReference>
<proteinExistence type="inferred from homology"/>
<evidence type="ECO:0000256" key="9">
    <source>
        <dbReference type="ARBA" id="ARBA00023004"/>
    </source>
</evidence>
<dbReference type="GO" id="GO:0020037">
    <property type="term" value="F:heme binding"/>
    <property type="evidence" value="ECO:0007669"/>
    <property type="project" value="InterPro"/>
</dbReference>